<evidence type="ECO:0000313" key="3">
    <source>
        <dbReference type="Proteomes" id="UP001642464"/>
    </source>
</evidence>
<protein>
    <submittedName>
        <fullName evidence="2">Uncharacterized protein</fullName>
    </submittedName>
</protein>
<dbReference type="Proteomes" id="UP001642464">
    <property type="component" value="Unassembled WGS sequence"/>
</dbReference>
<dbReference type="EMBL" id="CAXAMM010011113">
    <property type="protein sequence ID" value="CAK9025234.1"/>
    <property type="molecule type" value="Genomic_DNA"/>
</dbReference>
<organism evidence="2 3">
    <name type="scientific">Durusdinium trenchii</name>
    <dbReference type="NCBI Taxonomy" id="1381693"/>
    <lineage>
        <taxon>Eukaryota</taxon>
        <taxon>Sar</taxon>
        <taxon>Alveolata</taxon>
        <taxon>Dinophyceae</taxon>
        <taxon>Suessiales</taxon>
        <taxon>Symbiodiniaceae</taxon>
        <taxon>Durusdinium</taxon>
    </lineage>
</organism>
<reference evidence="2 3" key="1">
    <citation type="submission" date="2024-02" db="EMBL/GenBank/DDBJ databases">
        <authorList>
            <person name="Chen Y."/>
            <person name="Shah S."/>
            <person name="Dougan E. K."/>
            <person name="Thang M."/>
            <person name="Chan C."/>
        </authorList>
    </citation>
    <scope>NUCLEOTIDE SEQUENCE [LARGE SCALE GENOMIC DNA]</scope>
</reference>
<keyword evidence="1" id="KW-0040">ANK repeat</keyword>
<dbReference type="SUPFAM" id="SSF48403">
    <property type="entry name" value="Ankyrin repeat"/>
    <property type="match status" value="1"/>
</dbReference>
<proteinExistence type="predicted"/>
<feature type="repeat" description="ANK" evidence="1">
    <location>
        <begin position="52"/>
        <end position="84"/>
    </location>
</feature>
<evidence type="ECO:0000256" key="1">
    <source>
        <dbReference type="PROSITE-ProRule" id="PRU00023"/>
    </source>
</evidence>
<dbReference type="PROSITE" id="PS50297">
    <property type="entry name" value="ANK_REP_REGION"/>
    <property type="match status" value="1"/>
</dbReference>
<dbReference type="Gene3D" id="1.25.40.20">
    <property type="entry name" value="Ankyrin repeat-containing domain"/>
    <property type="match status" value="1"/>
</dbReference>
<comment type="caution">
    <text evidence="2">The sequence shown here is derived from an EMBL/GenBank/DDBJ whole genome shotgun (WGS) entry which is preliminary data.</text>
</comment>
<name>A0ABP0KFD4_9DINO</name>
<dbReference type="Pfam" id="PF00023">
    <property type="entry name" value="Ank"/>
    <property type="match status" value="1"/>
</dbReference>
<dbReference type="InterPro" id="IPR036770">
    <property type="entry name" value="Ankyrin_rpt-contain_sf"/>
</dbReference>
<dbReference type="PROSITE" id="PS50088">
    <property type="entry name" value="ANK_REPEAT"/>
    <property type="match status" value="1"/>
</dbReference>
<keyword evidence="3" id="KW-1185">Reference proteome</keyword>
<gene>
    <name evidence="2" type="ORF">SCF082_LOCUS16983</name>
</gene>
<evidence type="ECO:0000313" key="2">
    <source>
        <dbReference type="EMBL" id="CAK9025234.1"/>
    </source>
</evidence>
<dbReference type="InterPro" id="IPR002110">
    <property type="entry name" value="Ankyrin_rpt"/>
</dbReference>
<sequence length="146" mass="15758">MKATEELEKALVDGMEVDQEADHPREELEAAEADAIHWCRFLDPLQAKVGHHGSTPLHLAAESDAPGVVATLLEAKAEPQLGDDQGDTALHCDPALRWAAEARLLKEAYRYQPRFSGPAAALTGSPQKLLKDATVHAQESSSSLID</sequence>
<accession>A0ABP0KFD4</accession>
<dbReference type="SMART" id="SM00248">
    <property type="entry name" value="ANK"/>
    <property type="match status" value="1"/>
</dbReference>